<evidence type="ECO:0000259" key="14">
    <source>
        <dbReference type="PROSITE" id="PS51195"/>
    </source>
</evidence>
<feature type="compositionally biased region" description="Low complexity" evidence="11">
    <location>
        <begin position="189"/>
        <end position="198"/>
    </location>
</feature>
<evidence type="ECO:0000256" key="2">
    <source>
        <dbReference type="ARBA" id="ARBA00008878"/>
    </source>
</evidence>
<dbReference type="Proteomes" id="UP001302745">
    <property type="component" value="Unassembled WGS sequence"/>
</dbReference>
<keyword evidence="16" id="KW-1185">Reference proteome</keyword>
<feature type="short sequence motif" description="Q motif" evidence="10">
    <location>
        <begin position="2031"/>
        <end position="2059"/>
    </location>
</feature>
<dbReference type="GO" id="GO:0005524">
    <property type="term" value="F:ATP binding"/>
    <property type="evidence" value="ECO:0007669"/>
    <property type="project" value="UniProtKB-KW"/>
</dbReference>
<comment type="catalytic activity">
    <reaction evidence="9">
        <text>ATP + H2O = ADP + phosphate + H(+)</text>
        <dbReference type="Rhea" id="RHEA:13065"/>
        <dbReference type="ChEBI" id="CHEBI:15377"/>
        <dbReference type="ChEBI" id="CHEBI:15378"/>
        <dbReference type="ChEBI" id="CHEBI:30616"/>
        <dbReference type="ChEBI" id="CHEBI:43474"/>
        <dbReference type="ChEBI" id="CHEBI:456216"/>
        <dbReference type="EC" id="3.6.4.13"/>
    </reaction>
</comment>
<feature type="region of interest" description="Disordered" evidence="11">
    <location>
        <begin position="1331"/>
        <end position="1421"/>
    </location>
</feature>
<dbReference type="CDD" id="cd19367">
    <property type="entry name" value="TenA_C_ScTHI20-like"/>
    <property type="match status" value="1"/>
</dbReference>
<dbReference type="InterPro" id="IPR000629">
    <property type="entry name" value="RNA-helicase_DEAD-box_CS"/>
</dbReference>
<keyword evidence="8" id="KW-0539">Nucleus</keyword>
<dbReference type="GO" id="GO:0016787">
    <property type="term" value="F:hydrolase activity"/>
    <property type="evidence" value="ECO:0007669"/>
    <property type="project" value="UniProtKB-KW"/>
</dbReference>
<dbReference type="InterPro" id="IPR011072">
    <property type="entry name" value="HR1_rho-bd"/>
</dbReference>
<name>A0AAN6VI16_9PEZI</name>
<dbReference type="SMART" id="SM00487">
    <property type="entry name" value="DEXDc"/>
    <property type="match status" value="1"/>
</dbReference>
<dbReference type="Pfam" id="PF00270">
    <property type="entry name" value="DEAD"/>
    <property type="match status" value="1"/>
</dbReference>
<dbReference type="InterPro" id="IPR028268">
    <property type="entry name" value="Pianissimo_fam"/>
</dbReference>
<keyword evidence="6" id="KW-0347">Helicase</keyword>
<feature type="compositionally biased region" description="Acidic residues" evidence="11">
    <location>
        <begin position="1331"/>
        <end position="1359"/>
    </location>
</feature>
<evidence type="ECO:0000313" key="15">
    <source>
        <dbReference type="EMBL" id="KAK4150541.1"/>
    </source>
</evidence>
<dbReference type="InterPro" id="IPR014001">
    <property type="entry name" value="Helicase_ATP-bd"/>
</dbReference>
<dbReference type="InterPro" id="IPR016084">
    <property type="entry name" value="Haem_Oase-like_multi-hlx"/>
</dbReference>
<dbReference type="CDD" id="cd01169">
    <property type="entry name" value="HMPP_kinase"/>
    <property type="match status" value="1"/>
</dbReference>
<dbReference type="SUPFAM" id="SSF53613">
    <property type="entry name" value="Ribokinase-like"/>
    <property type="match status" value="1"/>
</dbReference>
<dbReference type="GO" id="GO:0009228">
    <property type="term" value="P:thiamine biosynthetic process"/>
    <property type="evidence" value="ECO:0007669"/>
    <property type="project" value="InterPro"/>
</dbReference>
<reference evidence="15" key="1">
    <citation type="journal article" date="2023" name="Mol. Phylogenet. Evol.">
        <title>Genome-scale phylogeny and comparative genomics of the fungal order Sordariales.</title>
        <authorList>
            <person name="Hensen N."/>
            <person name="Bonometti L."/>
            <person name="Westerberg I."/>
            <person name="Brannstrom I.O."/>
            <person name="Guillou S."/>
            <person name="Cros-Aarteil S."/>
            <person name="Calhoun S."/>
            <person name="Haridas S."/>
            <person name="Kuo A."/>
            <person name="Mondo S."/>
            <person name="Pangilinan J."/>
            <person name="Riley R."/>
            <person name="LaButti K."/>
            <person name="Andreopoulos B."/>
            <person name="Lipzen A."/>
            <person name="Chen C."/>
            <person name="Yan M."/>
            <person name="Daum C."/>
            <person name="Ng V."/>
            <person name="Clum A."/>
            <person name="Steindorff A."/>
            <person name="Ohm R.A."/>
            <person name="Martin F."/>
            <person name="Silar P."/>
            <person name="Natvig D.O."/>
            <person name="Lalanne C."/>
            <person name="Gautier V."/>
            <person name="Ament-Velasquez S.L."/>
            <person name="Kruys A."/>
            <person name="Hutchinson M.I."/>
            <person name="Powell A.J."/>
            <person name="Barry K."/>
            <person name="Miller A.N."/>
            <person name="Grigoriev I.V."/>
            <person name="Debuchy R."/>
            <person name="Gladieux P."/>
            <person name="Hiltunen Thoren M."/>
            <person name="Johannesson H."/>
        </authorList>
    </citation>
    <scope>NUCLEOTIDE SEQUENCE</scope>
    <source>
        <strain evidence="15">CBS 538.74</strain>
    </source>
</reference>
<dbReference type="Pfam" id="PF14666">
    <property type="entry name" value="RICTOR_M"/>
    <property type="match status" value="1"/>
</dbReference>
<evidence type="ECO:0000256" key="6">
    <source>
        <dbReference type="ARBA" id="ARBA00022806"/>
    </source>
</evidence>
<dbReference type="SMART" id="SM00490">
    <property type="entry name" value="HELICc"/>
    <property type="match status" value="1"/>
</dbReference>
<dbReference type="PANTHER" id="PTHR13298:SF11">
    <property type="entry name" value="RAPAMYCIN-INSENSITIVE COMPANION OF MTOR"/>
    <property type="match status" value="1"/>
</dbReference>
<keyword evidence="4" id="KW-0547">Nucleotide-binding</keyword>
<dbReference type="NCBIfam" id="TIGR00097">
    <property type="entry name" value="HMP-P_kinase"/>
    <property type="match status" value="1"/>
</dbReference>
<evidence type="ECO:0000256" key="1">
    <source>
        <dbReference type="ARBA" id="ARBA00004123"/>
    </source>
</evidence>
<dbReference type="CDD" id="cd17966">
    <property type="entry name" value="DEADc_DDX5_DDX17"/>
    <property type="match status" value="1"/>
</dbReference>
<accession>A0AAN6VI16</accession>
<comment type="caution">
    <text evidence="15">The sequence shown here is derived from an EMBL/GenBank/DDBJ whole genome shotgun (WGS) entry which is preliminary data.</text>
</comment>
<feature type="compositionally biased region" description="Polar residues" evidence="11">
    <location>
        <begin position="57"/>
        <end position="100"/>
    </location>
</feature>
<dbReference type="PANTHER" id="PTHR13298">
    <property type="entry name" value="CYTOSOLIC REGULATOR PIANISSIMO"/>
    <property type="match status" value="1"/>
</dbReference>
<evidence type="ECO:0000256" key="7">
    <source>
        <dbReference type="ARBA" id="ARBA00022840"/>
    </source>
</evidence>
<dbReference type="InterPro" id="IPR004399">
    <property type="entry name" value="HMP/HMP-P_kinase_dom"/>
</dbReference>
<dbReference type="GO" id="GO:0003724">
    <property type="term" value="F:RNA helicase activity"/>
    <property type="evidence" value="ECO:0007669"/>
    <property type="project" value="UniProtKB-EC"/>
</dbReference>
<comment type="similarity">
    <text evidence="2">Belongs to the RICTOR family.</text>
</comment>
<dbReference type="SMART" id="SM00742">
    <property type="entry name" value="Hr1"/>
    <property type="match status" value="1"/>
</dbReference>
<evidence type="ECO:0000256" key="10">
    <source>
        <dbReference type="PROSITE-ProRule" id="PRU00552"/>
    </source>
</evidence>
<protein>
    <recommendedName>
        <fullName evidence="3">RNA helicase</fullName>
        <ecNumber evidence="3">3.6.4.13</ecNumber>
    </recommendedName>
</protein>
<dbReference type="InterPro" id="IPR001650">
    <property type="entry name" value="Helicase_C-like"/>
</dbReference>
<dbReference type="SMART" id="SM01303">
    <property type="entry name" value="RasGEF_N_2"/>
    <property type="match status" value="1"/>
</dbReference>
<dbReference type="SMART" id="SM01310">
    <property type="entry name" value="RICTOR_V"/>
    <property type="match status" value="1"/>
</dbReference>
<dbReference type="GO" id="GO:0005634">
    <property type="term" value="C:nucleus"/>
    <property type="evidence" value="ECO:0007669"/>
    <property type="project" value="UniProtKB-SubCell"/>
</dbReference>
<dbReference type="InterPro" id="IPR029453">
    <property type="entry name" value="Rictor_IV"/>
</dbReference>
<feature type="region of interest" description="Disordered" evidence="11">
    <location>
        <begin position="186"/>
        <end position="232"/>
    </location>
</feature>
<dbReference type="SMART" id="SM01307">
    <property type="entry name" value="RICTOR_M"/>
    <property type="match status" value="1"/>
</dbReference>
<dbReference type="InterPro" id="IPR028267">
    <property type="entry name" value="Pianissimo_N"/>
</dbReference>
<feature type="domain" description="Helicase C-terminal" evidence="13">
    <location>
        <begin position="2265"/>
        <end position="2414"/>
    </location>
</feature>
<keyword evidence="5" id="KW-0378">Hydrolase</keyword>
<dbReference type="EC" id="3.6.4.13" evidence="3"/>
<evidence type="ECO:0000256" key="4">
    <source>
        <dbReference type="ARBA" id="ARBA00022741"/>
    </source>
</evidence>
<dbReference type="FunFam" id="3.40.50.300:FF:000008">
    <property type="entry name" value="ATP-dependent RNA helicase RhlB"/>
    <property type="match status" value="1"/>
</dbReference>
<feature type="domain" description="Helicase ATP-binding" evidence="12">
    <location>
        <begin position="2062"/>
        <end position="2237"/>
    </location>
</feature>
<dbReference type="SUPFAM" id="SSF52540">
    <property type="entry name" value="P-loop containing nucleoside triphosphate hydrolases"/>
    <property type="match status" value="1"/>
</dbReference>
<dbReference type="Gene3D" id="1.20.910.10">
    <property type="entry name" value="Heme oxygenase-like"/>
    <property type="match status" value="1"/>
</dbReference>
<dbReference type="InterPro" id="IPR029056">
    <property type="entry name" value="Ribokinase-like"/>
</dbReference>
<evidence type="ECO:0000256" key="8">
    <source>
        <dbReference type="ARBA" id="ARBA00023242"/>
    </source>
</evidence>
<dbReference type="Pfam" id="PF14668">
    <property type="entry name" value="RICTOR_V"/>
    <property type="match status" value="1"/>
</dbReference>
<dbReference type="GO" id="GO:0008972">
    <property type="term" value="F:phosphomethylpyrimidine kinase activity"/>
    <property type="evidence" value="ECO:0007669"/>
    <property type="project" value="InterPro"/>
</dbReference>
<dbReference type="EMBL" id="MU857065">
    <property type="protein sequence ID" value="KAK4150541.1"/>
    <property type="molecule type" value="Genomic_DNA"/>
</dbReference>
<dbReference type="SUPFAM" id="SSF48371">
    <property type="entry name" value="ARM repeat"/>
    <property type="match status" value="1"/>
</dbReference>
<reference evidence="15" key="2">
    <citation type="submission" date="2023-05" db="EMBL/GenBank/DDBJ databases">
        <authorList>
            <consortium name="Lawrence Berkeley National Laboratory"/>
            <person name="Steindorff A."/>
            <person name="Hensen N."/>
            <person name="Bonometti L."/>
            <person name="Westerberg I."/>
            <person name="Brannstrom I.O."/>
            <person name="Guillou S."/>
            <person name="Cros-Aarteil S."/>
            <person name="Calhoun S."/>
            <person name="Haridas S."/>
            <person name="Kuo A."/>
            <person name="Mondo S."/>
            <person name="Pangilinan J."/>
            <person name="Riley R."/>
            <person name="Labutti K."/>
            <person name="Andreopoulos B."/>
            <person name="Lipzen A."/>
            <person name="Chen C."/>
            <person name="Yanf M."/>
            <person name="Daum C."/>
            <person name="Ng V."/>
            <person name="Clum A."/>
            <person name="Ohm R."/>
            <person name="Martin F."/>
            <person name="Silar P."/>
            <person name="Natvig D."/>
            <person name="Lalanne C."/>
            <person name="Gautier V."/>
            <person name="Ament-Velasquez S.L."/>
            <person name="Kruys A."/>
            <person name="Hutchinson M.I."/>
            <person name="Powell A.J."/>
            <person name="Barry K."/>
            <person name="Miller A.N."/>
            <person name="Grigoriev I.V."/>
            <person name="Debuchy R."/>
            <person name="Gladieux P."/>
            <person name="Thoren M.H."/>
            <person name="Johannesson H."/>
        </authorList>
    </citation>
    <scope>NUCLEOTIDE SEQUENCE</scope>
    <source>
        <strain evidence="15">CBS 538.74</strain>
    </source>
</reference>
<feature type="compositionally biased region" description="Low complexity" evidence="11">
    <location>
        <begin position="15"/>
        <end position="24"/>
    </location>
</feature>
<dbReference type="Pfam" id="PF14663">
    <property type="entry name" value="RasGEF_N_2"/>
    <property type="match status" value="1"/>
</dbReference>
<dbReference type="InterPro" id="IPR016024">
    <property type="entry name" value="ARM-type_fold"/>
</dbReference>
<organism evidence="15 16">
    <name type="scientific">Chaetomidium leptoderma</name>
    <dbReference type="NCBI Taxonomy" id="669021"/>
    <lineage>
        <taxon>Eukaryota</taxon>
        <taxon>Fungi</taxon>
        <taxon>Dikarya</taxon>
        <taxon>Ascomycota</taxon>
        <taxon>Pezizomycotina</taxon>
        <taxon>Sordariomycetes</taxon>
        <taxon>Sordariomycetidae</taxon>
        <taxon>Sordariales</taxon>
        <taxon>Chaetomiaceae</taxon>
        <taxon>Chaetomidium</taxon>
    </lineage>
</organism>
<evidence type="ECO:0000256" key="3">
    <source>
        <dbReference type="ARBA" id="ARBA00012552"/>
    </source>
</evidence>
<dbReference type="InterPro" id="IPR027417">
    <property type="entry name" value="P-loop_NTPase"/>
</dbReference>
<dbReference type="InterPro" id="IPR011545">
    <property type="entry name" value="DEAD/DEAH_box_helicase_dom"/>
</dbReference>
<dbReference type="SUPFAM" id="SSF46585">
    <property type="entry name" value="HR1 repeat"/>
    <property type="match status" value="1"/>
</dbReference>
<dbReference type="Gene3D" id="3.40.1190.20">
    <property type="match status" value="1"/>
</dbReference>
<dbReference type="Pfam" id="PF02185">
    <property type="entry name" value="HR1"/>
    <property type="match status" value="1"/>
</dbReference>
<dbReference type="SMART" id="SM01308">
    <property type="entry name" value="RICTOR_N"/>
    <property type="match status" value="1"/>
</dbReference>
<sequence length="2457" mass="269095">MLSASATPTPRSYAPQQQQQQQQQQPPPQQQPQQPQQQPGSVANPRPSLERDGLQPPASNAGRNLSASAVSFASRGPSLNPSPMPGSFSSELRSQMNVSRAGSRLDMFPALEKLDEDDGPTQAKNLAYLRDALGREMKIKEGSENMLEALNSKKAKQTKEQRQRVEAELTSSNQRIKDLRQKITDAQRVRAAPTTPTRARTEALFPGPNGLRSPPSASRSGVGSDDDEPTESPTFALTEILQALEVVGMTPDYYVSRANNLVDLFRRHPTLKYDLAWSVFGLRMQAMLLSESREVVAAGYRMIRYAISDINSLRNIRALNTDYLVTWSLIKDRKSDVEREQALKFVRAFLDIKDGVREISRAVVRSIAAAAEEPEERLRPICIETLAEILVRDPRLLIASGGMAALHEALADGSYKASESLTAAFLYLLDAPHRRKYLRAGNELEILFTAFTDELSSNERFLKSSVKAVASALRTWSGLMSLSMYNFRAIRSMITSMVVQAGPIRETIMDLIFSLLRIKPPAWATSFLAGRRLTTYGRVTNLKSTTTKGAQPDFDEDGGEQNFLEHYTALLLAVFVKSGLVPALLQLTQDNESATLKRKSTLLIGEVLKLSSRLLPPSWSSELQLLPDLFISAARLKDHSHFAATGVVYQISSVSKTLYRSSPSAYLPSTQHNMDLGALDEHPKANTATNFDEATFRQLLLESNVLSSSNYTKWNWDVVLRLIEGPLTSGRRLEEAIKASKFIKRIMSFYRPFKYKFSEIKSSRNTQKYVRTGCSLMHALLQTPEGVKYLSDNKLLRQIAECLAQCDPTSGLTAQDPMFSKDRLADTLCGGYFPMLGVLSGEVKGMQMLDRWRIFNMMYRIVDLKQRPDLIKLMLSNFDYSLQGHPRVLLSKALTAGTKDTRIYATNALRKYATHPRMGPHGPEPSDSKWAIQLLVTQLYDPEVEVCATAVKILEKACNARNHLEYIVECRPALDHLGEIGAPLLLRFLSTSIGYHYLDGLDYISNEMDDWFLGRNDSYVGVIEASLARSFMDQQQQDDHTNRISVFDDQQEMEADSHVPPHFYRELTRTQEGCKLLSDKGHFSEFAATIREYGMQSDDPEMMVKVKGCLWAVGNVGSMELGAPFLESCDVVEQIVQIAQSHEVMSLRGTAFFVLGLISRSIHGLEILSENGWDANTNILGHSLGLCIPSNLSQLLSLRPWQHIPVTAIELPESQKTETAKLPAVPSRPRSESLLKALQEAEQEAGALDPDPTNQRILELAIDMSNMVLYRRARNELMQLKLQKRPPGFAQPLLFRKVMSLLECHHYRLADRNMIVGLFEKSVLRAVVYGEDESGSGEEGGSEDEDSDEEEEEEEEDEGAAVKAGKESESESGSEEGGGGEEEEEEEEDDEEEEEEEGEGEGVESSGDEQRTERQRSMAPGRVLVIAGSDSSGGAGLEADQKVIAAHGCYAMTATTALTAQNTKGVYGIHLVPPEFLRKQIDVVIEDVGVDVVKTGMLGSAETIETIADALTHHNVSTVVLDPVMIATTGAELLPPQALHILHTRLLPLATIVTPNVPEALLLLKDTDTDSGRAQLAAVNTVDDLETIARAIRKMGPKWVLVKGGHCPFNKDGTVAGTAKGERERVVDVLVGADGEIGKEVVVRMETGYCDSRNTHGTGCSLASAIASNLAKGMSMPAAVRAGCRYVQAGIRSAPGLGGGNGPLNHFHSVYTLPFSPGHFIDYLLERPDVAPVWERFVNHPFVLAMGDGTLPLESFKGYLVQDYIYLIHFARANALASYKATTMKDIAASAAIVTHVFKEMELHIGYCQGYVLDIGQSQDWLALQVAMAPCLLGYGAIGKQLHADSRSKREGNTYWAWIRNYVAEDYVTAVKTGSGSLDSHIKSIATMSSYGGGYSSRGGGGGGGYSGGYDRNGGGGGGYSNGYSGGGSNGYSGGGGGGGGYGGGGGGYGGGGGGYGGGGGGFGGGGGDRMSNLGAGLQKQDWDMDTLPKFDKSFYQEHPNVSARTQAEVDKFRHDHAMTIAGSDVPKPVETFDEAGFPRYVMDEVKAQGFPAPTAIQSQGWPMALSGRDVVGIAETGSGKTLTYCLPAIVHINAQPLLAPGDGPIVLVLAPTRELAVQIQQEITKFGKSSRIRNTCVYGGVPKGPQIRDLQRGVEVCIATPGRLIDMLESGKTNLRRITYLVLDEADRMLDMGFEPQIRKILSQIRPDRQTCMWSATWPKEVRAMASDFLNNFIQVNIGSMDLAANHRITQIVEVVSESEKRDKMIKHLEKVMEDKEVQNKILIFTGTKRVADEITRFLRQDGWPALSIHGDKQQNERDWVLDQFKTGKSPIMVATDVASRGIDVRNITHVLNYDYPNNSEDYIHRIGRTGRAGATGTAITFFTTDNAKQARDLVNVLQEAKQHIDPRLAEMVRYGGGGGGGRYGGYRGRGGGGFRGGRSQGANGANAMPVGSRRW</sequence>
<evidence type="ECO:0000256" key="11">
    <source>
        <dbReference type="SAM" id="MobiDB-lite"/>
    </source>
</evidence>
<dbReference type="Pfam" id="PF08543">
    <property type="entry name" value="Phos_pyr_kin"/>
    <property type="match status" value="1"/>
</dbReference>
<dbReference type="InterPro" id="IPR014014">
    <property type="entry name" value="RNA_helicase_DEAD_Q_motif"/>
</dbReference>
<dbReference type="Gene3D" id="3.40.50.300">
    <property type="entry name" value="P-loop containing nucleotide triphosphate hydrolases"/>
    <property type="match status" value="2"/>
</dbReference>
<keyword evidence="7" id="KW-0067">ATP-binding</keyword>
<feature type="region of interest" description="Disordered" evidence="11">
    <location>
        <begin position="1"/>
        <end position="102"/>
    </location>
</feature>
<dbReference type="PROSITE" id="PS51192">
    <property type="entry name" value="HELICASE_ATP_BIND_1"/>
    <property type="match status" value="1"/>
</dbReference>
<dbReference type="InterPro" id="IPR029451">
    <property type="entry name" value="RICTOR_M"/>
</dbReference>
<dbReference type="InterPro" id="IPR029452">
    <property type="entry name" value="RICTOR_V"/>
</dbReference>
<comment type="subcellular location">
    <subcellularLocation>
        <location evidence="1">Nucleus</location>
    </subcellularLocation>
</comment>
<evidence type="ECO:0000313" key="16">
    <source>
        <dbReference type="Proteomes" id="UP001302745"/>
    </source>
</evidence>
<dbReference type="InterPro" id="IPR004305">
    <property type="entry name" value="Thiaminase-2/PQQC"/>
</dbReference>
<evidence type="ECO:0000256" key="9">
    <source>
        <dbReference type="ARBA" id="ARBA00047984"/>
    </source>
</evidence>
<dbReference type="InterPro" id="IPR013749">
    <property type="entry name" value="PM/HMP-P_kinase-1"/>
</dbReference>
<dbReference type="PROSITE" id="PS51195">
    <property type="entry name" value="Q_MOTIF"/>
    <property type="match status" value="1"/>
</dbReference>
<proteinExistence type="inferred from homology"/>
<gene>
    <name evidence="15" type="ORF">C8A00DRAFT_46086</name>
</gene>
<dbReference type="FunFam" id="3.40.1190.20:FF:000034">
    <property type="entry name" value="Putative hydroxymethylpyrimidine/ phosphomethylpyrimidine kinase 2"/>
    <property type="match status" value="1"/>
</dbReference>
<evidence type="ECO:0000256" key="5">
    <source>
        <dbReference type="ARBA" id="ARBA00022801"/>
    </source>
</evidence>
<dbReference type="PROSITE" id="PS51194">
    <property type="entry name" value="HELICASE_CTER"/>
    <property type="match status" value="1"/>
</dbReference>
<dbReference type="PROSITE" id="PS00039">
    <property type="entry name" value="DEAD_ATP_HELICASE"/>
    <property type="match status" value="1"/>
</dbReference>
<dbReference type="Pfam" id="PF03070">
    <property type="entry name" value="TENA_THI-4"/>
    <property type="match status" value="1"/>
</dbReference>
<feature type="region of interest" description="Disordered" evidence="11">
    <location>
        <begin position="2433"/>
        <end position="2457"/>
    </location>
</feature>
<dbReference type="FunFam" id="3.40.50.300:FF:000079">
    <property type="entry name" value="probable ATP-dependent RNA helicase DDX17"/>
    <property type="match status" value="1"/>
</dbReference>
<feature type="compositionally biased region" description="Acidic residues" evidence="11">
    <location>
        <begin position="1370"/>
        <end position="1402"/>
    </location>
</feature>
<feature type="domain" description="DEAD-box RNA helicase Q" evidence="14">
    <location>
        <begin position="2031"/>
        <end position="2059"/>
    </location>
</feature>
<dbReference type="CDD" id="cd18787">
    <property type="entry name" value="SF2_C_DEAD"/>
    <property type="match status" value="1"/>
</dbReference>
<feature type="compositionally biased region" description="Polar residues" evidence="11">
    <location>
        <begin position="1"/>
        <end position="10"/>
    </location>
</feature>
<dbReference type="Pfam" id="PF14664">
    <property type="entry name" value="RICTOR_N"/>
    <property type="match status" value="1"/>
</dbReference>
<dbReference type="InterPro" id="IPR036274">
    <property type="entry name" value="HR1_rpt_sf"/>
</dbReference>
<evidence type="ECO:0000259" key="13">
    <source>
        <dbReference type="PROSITE" id="PS51194"/>
    </source>
</evidence>
<dbReference type="GO" id="GO:0003676">
    <property type="term" value="F:nucleic acid binding"/>
    <property type="evidence" value="ECO:0007669"/>
    <property type="project" value="InterPro"/>
</dbReference>
<evidence type="ECO:0000259" key="12">
    <source>
        <dbReference type="PROSITE" id="PS51192"/>
    </source>
</evidence>
<dbReference type="GO" id="GO:0031932">
    <property type="term" value="C:TORC2 complex"/>
    <property type="evidence" value="ECO:0007669"/>
    <property type="project" value="InterPro"/>
</dbReference>
<dbReference type="Gene3D" id="1.10.287.160">
    <property type="entry name" value="HR1 repeat"/>
    <property type="match status" value="1"/>
</dbReference>
<dbReference type="Pfam" id="PF00271">
    <property type="entry name" value="Helicase_C"/>
    <property type="match status" value="1"/>
</dbReference>
<dbReference type="SUPFAM" id="SSF48613">
    <property type="entry name" value="Heme oxygenase-like"/>
    <property type="match status" value="1"/>
</dbReference>
<dbReference type="GO" id="GO:0038203">
    <property type="term" value="P:TORC2 signaling"/>
    <property type="evidence" value="ECO:0007669"/>
    <property type="project" value="TreeGrafter"/>
</dbReference>